<evidence type="ECO:0000256" key="2">
    <source>
        <dbReference type="ARBA" id="ARBA00022617"/>
    </source>
</evidence>
<comment type="similarity">
    <text evidence="6">Belongs to the globin family.</text>
</comment>
<dbReference type="OMA" id="MHFRIMG"/>
<dbReference type="InterPro" id="IPR000971">
    <property type="entry name" value="Globin"/>
</dbReference>
<accession>A0A9J6H357</accession>
<dbReference type="GO" id="GO:0046872">
    <property type="term" value="F:metal ion binding"/>
    <property type="evidence" value="ECO:0007669"/>
    <property type="project" value="UniProtKB-KW"/>
</dbReference>
<dbReference type="InterPro" id="IPR044399">
    <property type="entry name" value="Mb-like_M"/>
</dbReference>
<keyword evidence="2 6" id="KW-0349">Heme</keyword>
<dbReference type="Gene3D" id="1.10.490.10">
    <property type="entry name" value="Globins"/>
    <property type="match status" value="1"/>
</dbReference>
<dbReference type="AlphaFoldDB" id="A0A9J6H357"/>
<keyword evidence="5" id="KW-0408">Iron</keyword>
<feature type="domain" description="Globin" evidence="7">
    <location>
        <begin position="16"/>
        <end position="158"/>
    </location>
</feature>
<name>A0A9J6H357_HAELO</name>
<evidence type="ECO:0000256" key="3">
    <source>
        <dbReference type="ARBA" id="ARBA00022621"/>
    </source>
</evidence>
<dbReference type="Proteomes" id="UP000821853">
    <property type="component" value="Chromosome 9"/>
</dbReference>
<dbReference type="PANTHER" id="PTHR47217:SF1">
    <property type="entry name" value="GLOBIN-LIKE PROTEIN"/>
    <property type="match status" value="1"/>
</dbReference>
<dbReference type="GO" id="GO:0020037">
    <property type="term" value="F:heme binding"/>
    <property type="evidence" value="ECO:0007669"/>
    <property type="project" value="InterPro"/>
</dbReference>
<keyword evidence="3 6" id="KW-0561">Oxygen transport</keyword>
<evidence type="ECO:0000259" key="7">
    <source>
        <dbReference type="PROSITE" id="PS01033"/>
    </source>
</evidence>
<dbReference type="EMBL" id="JABSTR010000011">
    <property type="protein sequence ID" value="KAH9382202.1"/>
    <property type="molecule type" value="Genomic_DNA"/>
</dbReference>
<reference evidence="8 9" key="1">
    <citation type="journal article" date="2020" name="Cell">
        <title>Large-Scale Comparative Analyses of Tick Genomes Elucidate Their Genetic Diversity and Vector Capacities.</title>
        <authorList>
            <consortium name="Tick Genome and Microbiome Consortium (TIGMIC)"/>
            <person name="Jia N."/>
            <person name="Wang J."/>
            <person name="Shi W."/>
            <person name="Du L."/>
            <person name="Sun Y."/>
            <person name="Zhan W."/>
            <person name="Jiang J.F."/>
            <person name="Wang Q."/>
            <person name="Zhang B."/>
            <person name="Ji P."/>
            <person name="Bell-Sakyi L."/>
            <person name="Cui X.M."/>
            <person name="Yuan T.T."/>
            <person name="Jiang B.G."/>
            <person name="Yang W.F."/>
            <person name="Lam T.T."/>
            <person name="Chang Q.C."/>
            <person name="Ding S.J."/>
            <person name="Wang X.J."/>
            <person name="Zhu J.G."/>
            <person name="Ruan X.D."/>
            <person name="Zhao L."/>
            <person name="Wei J.T."/>
            <person name="Ye R.Z."/>
            <person name="Que T.C."/>
            <person name="Du C.H."/>
            <person name="Zhou Y.H."/>
            <person name="Cheng J.X."/>
            <person name="Dai P.F."/>
            <person name="Guo W.B."/>
            <person name="Han X.H."/>
            <person name="Huang E.J."/>
            <person name="Li L.F."/>
            <person name="Wei W."/>
            <person name="Gao Y.C."/>
            <person name="Liu J.Z."/>
            <person name="Shao H.Z."/>
            <person name="Wang X."/>
            <person name="Wang C.C."/>
            <person name="Yang T.C."/>
            <person name="Huo Q.B."/>
            <person name="Li W."/>
            <person name="Chen H.Y."/>
            <person name="Chen S.E."/>
            <person name="Zhou L.G."/>
            <person name="Ni X.B."/>
            <person name="Tian J.H."/>
            <person name="Sheng Y."/>
            <person name="Liu T."/>
            <person name="Pan Y.S."/>
            <person name="Xia L.Y."/>
            <person name="Li J."/>
            <person name="Zhao F."/>
            <person name="Cao W.C."/>
        </authorList>
    </citation>
    <scope>NUCLEOTIDE SEQUENCE [LARGE SCALE GENOMIC DNA]</scope>
    <source>
        <strain evidence="8">HaeL-2018</strain>
    </source>
</reference>
<sequence>MGNSLKKIEEPDPRTGLTATECKLIRKSWHDFCIGNGDYGVILFKSFFIKSPESLKLFRHFRSKSVGSLPDDPHFRAHACSVGYQLTSMVEFVDDPPLLEALIRKNAFAHTERMGATPEKFVVLGQTVVEVLSARNERLMTPATVAAWRKLFAVRIHS</sequence>
<evidence type="ECO:0000256" key="6">
    <source>
        <dbReference type="RuleBase" id="RU000356"/>
    </source>
</evidence>
<keyword evidence="4" id="KW-0479">Metal-binding</keyword>
<keyword evidence="1 6" id="KW-0813">Transport</keyword>
<evidence type="ECO:0000256" key="1">
    <source>
        <dbReference type="ARBA" id="ARBA00022448"/>
    </source>
</evidence>
<keyword evidence="9" id="KW-1185">Reference proteome</keyword>
<proteinExistence type="inferred from homology"/>
<evidence type="ECO:0000313" key="9">
    <source>
        <dbReference type="Proteomes" id="UP000821853"/>
    </source>
</evidence>
<dbReference type="OrthoDB" id="6509897at2759"/>
<organism evidence="8 9">
    <name type="scientific">Haemaphysalis longicornis</name>
    <name type="common">Bush tick</name>
    <dbReference type="NCBI Taxonomy" id="44386"/>
    <lineage>
        <taxon>Eukaryota</taxon>
        <taxon>Metazoa</taxon>
        <taxon>Ecdysozoa</taxon>
        <taxon>Arthropoda</taxon>
        <taxon>Chelicerata</taxon>
        <taxon>Arachnida</taxon>
        <taxon>Acari</taxon>
        <taxon>Parasitiformes</taxon>
        <taxon>Ixodida</taxon>
        <taxon>Ixodoidea</taxon>
        <taxon>Ixodidae</taxon>
        <taxon>Haemaphysalinae</taxon>
        <taxon>Haemaphysalis</taxon>
    </lineage>
</organism>
<dbReference type="PROSITE" id="PS01033">
    <property type="entry name" value="GLOBIN"/>
    <property type="match status" value="1"/>
</dbReference>
<dbReference type="VEuPathDB" id="VectorBase:HLOH_045139"/>
<comment type="caution">
    <text evidence="8">The sequence shown here is derived from an EMBL/GenBank/DDBJ whole genome shotgun (WGS) entry which is preliminary data.</text>
</comment>
<evidence type="ECO:0000313" key="8">
    <source>
        <dbReference type="EMBL" id="KAH9382202.1"/>
    </source>
</evidence>
<dbReference type="InterPro" id="IPR009050">
    <property type="entry name" value="Globin-like_sf"/>
</dbReference>
<dbReference type="PANTHER" id="PTHR47217">
    <property type="entry name" value="GLOBIN-LIKE PROTEIN"/>
    <property type="match status" value="1"/>
</dbReference>
<dbReference type="Pfam" id="PF00042">
    <property type="entry name" value="Globin"/>
    <property type="match status" value="1"/>
</dbReference>
<dbReference type="GO" id="GO:0019825">
    <property type="term" value="F:oxygen binding"/>
    <property type="evidence" value="ECO:0007669"/>
    <property type="project" value="InterPro"/>
</dbReference>
<evidence type="ECO:0000256" key="4">
    <source>
        <dbReference type="ARBA" id="ARBA00022723"/>
    </source>
</evidence>
<gene>
    <name evidence="8" type="ORF">HPB48_010421</name>
</gene>
<protein>
    <recommendedName>
        <fullName evidence="7">Globin domain-containing protein</fullName>
    </recommendedName>
</protein>
<dbReference type="InterPro" id="IPR012292">
    <property type="entry name" value="Globin/Proto"/>
</dbReference>
<evidence type="ECO:0000256" key="5">
    <source>
        <dbReference type="ARBA" id="ARBA00023004"/>
    </source>
</evidence>
<dbReference type="GO" id="GO:0005344">
    <property type="term" value="F:oxygen carrier activity"/>
    <property type="evidence" value="ECO:0007669"/>
    <property type="project" value="UniProtKB-KW"/>
</dbReference>
<dbReference type="CDD" id="cd01040">
    <property type="entry name" value="Mb-like"/>
    <property type="match status" value="1"/>
</dbReference>
<dbReference type="SUPFAM" id="SSF46458">
    <property type="entry name" value="Globin-like"/>
    <property type="match status" value="1"/>
</dbReference>